<dbReference type="PANTHER" id="PTHR12428">
    <property type="entry name" value="OXA1"/>
    <property type="match status" value="1"/>
</dbReference>
<comment type="caution">
    <text evidence="8">The sequence shown here is derived from an EMBL/GenBank/DDBJ whole genome shotgun (WGS) entry which is preliminary data.</text>
</comment>
<keyword evidence="4 7" id="KW-1133">Transmembrane helix</keyword>
<protein>
    <submittedName>
        <fullName evidence="8">Uncharacterized protein</fullName>
    </submittedName>
</protein>
<dbReference type="STRING" id="40998.A0A2P7YF64"/>
<dbReference type="OrthoDB" id="2148490at2759"/>
<dbReference type="PANTHER" id="PTHR12428:SF65">
    <property type="entry name" value="CYTOCHROME C OXIDASE ASSEMBLY PROTEIN COX18, MITOCHONDRIAL"/>
    <property type="match status" value="1"/>
</dbReference>
<keyword evidence="3 7" id="KW-0812">Transmembrane</keyword>
<comment type="similarity">
    <text evidence="2">Belongs to the OXA1/ALB3/YidC family.</text>
</comment>
<feature type="transmembrane region" description="Helical" evidence="7">
    <location>
        <begin position="351"/>
        <end position="376"/>
    </location>
</feature>
<keyword evidence="5 7" id="KW-0472">Membrane</keyword>
<dbReference type="GO" id="GO:0032979">
    <property type="term" value="P:protein insertion into mitochondrial inner membrane from matrix"/>
    <property type="evidence" value="ECO:0007669"/>
    <property type="project" value="TreeGrafter"/>
</dbReference>
<organism evidence="8 9">
    <name type="scientific">Elsinoe australis</name>
    <dbReference type="NCBI Taxonomy" id="40998"/>
    <lineage>
        <taxon>Eukaryota</taxon>
        <taxon>Fungi</taxon>
        <taxon>Dikarya</taxon>
        <taxon>Ascomycota</taxon>
        <taxon>Pezizomycotina</taxon>
        <taxon>Dothideomycetes</taxon>
        <taxon>Dothideomycetidae</taxon>
        <taxon>Myriangiales</taxon>
        <taxon>Elsinoaceae</taxon>
        <taxon>Elsinoe</taxon>
    </lineage>
</organism>
<proteinExistence type="inferred from homology"/>
<evidence type="ECO:0000313" key="8">
    <source>
        <dbReference type="EMBL" id="PSK34588.1"/>
    </source>
</evidence>
<evidence type="ECO:0000256" key="6">
    <source>
        <dbReference type="SAM" id="MobiDB-lite"/>
    </source>
</evidence>
<feature type="transmembrane region" description="Helical" evidence="7">
    <location>
        <begin position="73"/>
        <end position="95"/>
    </location>
</feature>
<evidence type="ECO:0000256" key="4">
    <source>
        <dbReference type="ARBA" id="ARBA00022989"/>
    </source>
</evidence>
<evidence type="ECO:0000256" key="3">
    <source>
        <dbReference type="ARBA" id="ARBA00022692"/>
    </source>
</evidence>
<gene>
    <name evidence="8" type="ORF">B9Z65_8914</name>
</gene>
<dbReference type="AlphaFoldDB" id="A0A2P7YF64"/>
<comment type="subcellular location">
    <subcellularLocation>
        <location evidence="1">Membrane</location>
        <topology evidence="1">Multi-pass membrane protein</topology>
    </subcellularLocation>
</comment>
<accession>A0A2P7YF64</accession>
<evidence type="ECO:0000256" key="5">
    <source>
        <dbReference type="ARBA" id="ARBA00023136"/>
    </source>
</evidence>
<sequence>MSAPISPLRRHGLGLVRSAKPLSTLPKVLQCLTRPPSQQNVQRRGLLTTTLSDPGWLSTVPANFMTAVHTAGVPWLIALPASALIIRTSLVFPIVKRRRRNLTKLALLQPLIDARISQKVLKEQWTQSSKFKSGEFFGDKQRARRNIRWLKGTEERRLERYFSIPTARYMSKIIPILILITVSEGVRRLCGMDRGLLSILFGPFQPYIDRGVKWMVNTVAPNRDILSRAQKTPLDPDQEHEVIKNMNVRQALYYWTTKNYNDFNTNSWTQASLREEGFPWCKDLTRPDPTHVLPVVFSATFFASIWFSPKEVKKGSFYSQSGPQASDNEKSAEQTPTTPGEKPKRTFWQKIMLGVSVLSIIPAWNMPVALVWYFIFNMGVSRLQTRHVNLMFPITVPPLACRTRARMMSSTDKLDLSPVLSKVRRR</sequence>
<dbReference type="GO" id="GO:0005743">
    <property type="term" value="C:mitochondrial inner membrane"/>
    <property type="evidence" value="ECO:0007669"/>
    <property type="project" value="TreeGrafter"/>
</dbReference>
<evidence type="ECO:0000256" key="2">
    <source>
        <dbReference type="ARBA" id="ARBA00009877"/>
    </source>
</evidence>
<keyword evidence="9" id="KW-1185">Reference proteome</keyword>
<evidence type="ECO:0000256" key="7">
    <source>
        <dbReference type="SAM" id="Phobius"/>
    </source>
</evidence>
<dbReference type="InterPro" id="IPR001708">
    <property type="entry name" value="YidC/ALB3/OXA1/COX18"/>
</dbReference>
<dbReference type="GO" id="GO:0033617">
    <property type="term" value="P:mitochondrial respiratory chain complex IV assembly"/>
    <property type="evidence" value="ECO:0007669"/>
    <property type="project" value="TreeGrafter"/>
</dbReference>
<reference evidence="8 9" key="1">
    <citation type="submission" date="2017-05" db="EMBL/GenBank/DDBJ databases">
        <title>Draft genome sequence of Elsinoe australis.</title>
        <authorList>
            <person name="Cheng Q."/>
        </authorList>
    </citation>
    <scope>NUCLEOTIDE SEQUENCE [LARGE SCALE GENOMIC DNA]</scope>
    <source>
        <strain evidence="8 9">NL1</strain>
    </source>
</reference>
<dbReference type="GO" id="GO:0032977">
    <property type="term" value="F:membrane insertase activity"/>
    <property type="evidence" value="ECO:0007669"/>
    <property type="project" value="InterPro"/>
</dbReference>
<evidence type="ECO:0000313" key="9">
    <source>
        <dbReference type="Proteomes" id="UP000243723"/>
    </source>
</evidence>
<name>A0A2P7YF64_9PEZI</name>
<feature type="region of interest" description="Disordered" evidence="6">
    <location>
        <begin position="318"/>
        <end position="343"/>
    </location>
</feature>
<dbReference type="Proteomes" id="UP000243723">
    <property type="component" value="Unassembled WGS sequence"/>
</dbReference>
<evidence type="ECO:0000256" key="1">
    <source>
        <dbReference type="ARBA" id="ARBA00004141"/>
    </source>
</evidence>
<dbReference type="EMBL" id="NHZQ01000447">
    <property type="protein sequence ID" value="PSK34588.1"/>
    <property type="molecule type" value="Genomic_DNA"/>
</dbReference>